<organism evidence="2 3">
    <name type="scientific">Cloeon dipterum</name>
    <dbReference type="NCBI Taxonomy" id="197152"/>
    <lineage>
        <taxon>Eukaryota</taxon>
        <taxon>Metazoa</taxon>
        <taxon>Ecdysozoa</taxon>
        <taxon>Arthropoda</taxon>
        <taxon>Hexapoda</taxon>
        <taxon>Insecta</taxon>
        <taxon>Pterygota</taxon>
        <taxon>Palaeoptera</taxon>
        <taxon>Ephemeroptera</taxon>
        <taxon>Pisciforma</taxon>
        <taxon>Baetidae</taxon>
        <taxon>Cloeon</taxon>
    </lineage>
</organism>
<name>A0A8S1DPC4_9INSE</name>
<reference evidence="2 3" key="1">
    <citation type="submission" date="2020-04" db="EMBL/GenBank/DDBJ databases">
        <authorList>
            <person name="Alioto T."/>
            <person name="Alioto T."/>
            <person name="Gomez Garrido J."/>
        </authorList>
    </citation>
    <scope>NUCLEOTIDE SEQUENCE [LARGE SCALE GENOMIC DNA]</scope>
</reference>
<sequence>MEQPQTNTATCVIRMDESEVSDAPGSKPNPEFPEFATKIQIKFDPLDVAVNSQRAAFERELVVKKICVFIFVLISFSVSHVLGFLPFIGGFVKWSHLNLLASVFGLTFFHLLLWPFAMSNLSVPFFIFLVYTFGWLGLLLSAHYCDLFH</sequence>
<dbReference type="AlphaFoldDB" id="A0A8S1DPC4"/>
<proteinExistence type="predicted"/>
<dbReference type="Proteomes" id="UP000494165">
    <property type="component" value="Unassembled WGS sequence"/>
</dbReference>
<feature type="transmembrane region" description="Helical" evidence="1">
    <location>
        <begin position="94"/>
        <end position="113"/>
    </location>
</feature>
<comment type="caution">
    <text evidence="2">The sequence shown here is derived from an EMBL/GenBank/DDBJ whole genome shotgun (WGS) entry which is preliminary data.</text>
</comment>
<keyword evidence="1" id="KW-0812">Transmembrane</keyword>
<accession>A0A8S1DPC4</accession>
<evidence type="ECO:0000313" key="3">
    <source>
        <dbReference type="Proteomes" id="UP000494165"/>
    </source>
</evidence>
<feature type="transmembrane region" description="Helical" evidence="1">
    <location>
        <begin position="66"/>
        <end position="88"/>
    </location>
</feature>
<keyword evidence="1" id="KW-1133">Transmembrane helix</keyword>
<gene>
    <name evidence="2" type="ORF">CLODIP_2_CD03158</name>
</gene>
<protein>
    <submittedName>
        <fullName evidence="2">Uncharacterized protein</fullName>
    </submittedName>
</protein>
<keyword evidence="1" id="KW-0472">Membrane</keyword>
<dbReference type="EMBL" id="CADEPI010000343">
    <property type="protein sequence ID" value="CAB3384250.1"/>
    <property type="molecule type" value="Genomic_DNA"/>
</dbReference>
<feature type="transmembrane region" description="Helical" evidence="1">
    <location>
        <begin position="125"/>
        <end position="144"/>
    </location>
</feature>
<evidence type="ECO:0000256" key="1">
    <source>
        <dbReference type="SAM" id="Phobius"/>
    </source>
</evidence>
<evidence type="ECO:0000313" key="2">
    <source>
        <dbReference type="EMBL" id="CAB3384250.1"/>
    </source>
</evidence>
<keyword evidence="3" id="KW-1185">Reference proteome</keyword>